<sequence>MECWTLLLLLFGSLVCGWVECQPLSRPKPQMRTGCSTEYNFCLVRCSTINFYHVLHSLQVQVQVQVQIQLSRDQGARFKRG</sequence>
<reference evidence="1" key="1">
    <citation type="submission" date="2018-02" db="EMBL/GenBank/DDBJ databases">
        <title>The genomes of Aspergillus section Nigri reveals drivers in fungal speciation.</title>
        <authorList>
            <consortium name="DOE Joint Genome Institute"/>
            <person name="Vesth T.C."/>
            <person name="Nybo J."/>
            <person name="Theobald S."/>
            <person name="Brandl J."/>
            <person name="Frisvad J.C."/>
            <person name="Nielsen K.F."/>
            <person name="Lyhne E.K."/>
            <person name="Kogle M.E."/>
            <person name="Kuo A."/>
            <person name="Riley R."/>
            <person name="Clum A."/>
            <person name="Nolan M."/>
            <person name="Lipzen A."/>
            <person name="Salamov A."/>
            <person name="Henrissat B."/>
            <person name="Wiebenga A."/>
            <person name="De vries R.P."/>
            <person name="Grigoriev I.V."/>
            <person name="Mortensen U.H."/>
            <person name="Andersen M.R."/>
            <person name="Baker S.E."/>
        </authorList>
    </citation>
    <scope>NUCLEOTIDE SEQUENCE</scope>
    <source>
        <strain evidence="1">CBS 121060</strain>
    </source>
</reference>
<evidence type="ECO:0000313" key="2">
    <source>
        <dbReference type="Proteomes" id="UP000249661"/>
    </source>
</evidence>
<proteinExistence type="predicted"/>
<protein>
    <submittedName>
        <fullName evidence="1">Uncharacterized protein</fullName>
    </submittedName>
</protein>
<dbReference type="EMBL" id="KZ824987">
    <property type="protein sequence ID" value="RAH66004.1"/>
    <property type="molecule type" value="Genomic_DNA"/>
</dbReference>
<gene>
    <name evidence="1" type="ORF">BO66DRAFT_395007</name>
</gene>
<dbReference type="Proteomes" id="UP000249661">
    <property type="component" value="Unassembled WGS sequence"/>
</dbReference>
<accession>A0ACD1GXT0</accession>
<name>A0ACD1GXT0_9EURO</name>
<organism evidence="1 2">
    <name type="scientific">Aspergillus aculeatinus CBS 121060</name>
    <dbReference type="NCBI Taxonomy" id="1448322"/>
    <lineage>
        <taxon>Eukaryota</taxon>
        <taxon>Fungi</taxon>
        <taxon>Dikarya</taxon>
        <taxon>Ascomycota</taxon>
        <taxon>Pezizomycotina</taxon>
        <taxon>Eurotiomycetes</taxon>
        <taxon>Eurotiomycetidae</taxon>
        <taxon>Eurotiales</taxon>
        <taxon>Aspergillaceae</taxon>
        <taxon>Aspergillus</taxon>
        <taxon>Aspergillus subgen. Circumdati</taxon>
    </lineage>
</organism>
<keyword evidence="2" id="KW-1185">Reference proteome</keyword>
<evidence type="ECO:0000313" key="1">
    <source>
        <dbReference type="EMBL" id="RAH66004.1"/>
    </source>
</evidence>